<evidence type="ECO:0000313" key="1">
    <source>
        <dbReference type="EMBL" id="CAI6368649.1"/>
    </source>
</evidence>
<proteinExistence type="predicted"/>
<organism evidence="1 2">
    <name type="scientific">Macrosiphum euphorbiae</name>
    <name type="common">potato aphid</name>
    <dbReference type="NCBI Taxonomy" id="13131"/>
    <lineage>
        <taxon>Eukaryota</taxon>
        <taxon>Metazoa</taxon>
        <taxon>Ecdysozoa</taxon>
        <taxon>Arthropoda</taxon>
        <taxon>Hexapoda</taxon>
        <taxon>Insecta</taxon>
        <taxon>Pterygota</taxon>
        <taxon>Neoptera</taxon>
        <taxon>Paraneoptera</taxon>
        <taxon>Hemiptera</taxon>
        <taxon>Sternorrhyncha</taxon>
        <taxon>Aphidomorpha</taxon>
        <taxon>Aphidoidea</taxon>
        <taxon>Aphididae</taxon>
        <taxon>Macrosiphini</taxon>
        <taxon>Macrosiphum</taxon>
    </lineage>
</organism>
<name>A0AAV0XLT5_9HEMI</name>
<keyword evidence="2" id="KW-1185">Reference proteome</keyword>
<dbReference type="EMBL" id="CARXXK010000005">
    <property type="protein sequence ID" value="CAI6368649.1"/>
    <property type="molecule type" value="Genomic_DNA"/>
</dbReference>
<dbReference type="Proteomes" id="UP001160148">
    <property type="component" value="Unassembled WGS sequence"/>
</dbReference>
<evidence type="ECO:0000313" key="2">
    <source>
        <dbReference type="Proteomes" id="UP001160148"/>
    </source>
</evidence>
<protein>
    <submittedName>
        <fullName evidence="1">Uncharacterized protein</fullName>
    </submittedName>
</protein>
<accession>A0AAV0XLT5</accession>
<reference evidence="1 2" key="1">
    <citation type="submission" date="2023-01" db="EMBL/GenBank/DDBJ databases">
        <authorList>
            <person name="Whitehead M."/>
        </authorList>
    </citation>
    <scope>NUCLEOTIDE SEQUENCE [LARGE SCALE GENOMIC DNA]</scope>
</reference>
<comment type="caution">
    <text evidence="1">The sequence shown here is derived from an EMBL/GenBank/DDBJ whole genome shotgun (WGS) entry which is preliminary data.</text>
</comment>
<sequence>MNGVIFPAELTALDIANMKFAPITSMEVERSFSRMDYNYYMNALKVIAVAESFGYLNPPRRDREFWIHPFNKSREEKARFINFYADIRQYPLKFFEYYRMSITSFDELLEQVRPHITKKVTTFRYPVSAEERLTLTIR</sequence>
<dbReference type="AlphaFoldDB" id="A0AAV0XLT5"/>
<gene>
    <name evidence="1" type="ORF">MEUPH1_LOCUS22982</name>
</gene>